<gene>
    <name evidence="2" type="ORF">FPE_LOCUS34233</name>
</gene>
<keyword evidence="1" id="KW-0812">Transmembrane</keyword>
<dbReference type="PANTHER" id="PTHR10202">
    <property type="entry name" value="PRESENILIN"/>
    <property type="match status" value="1"/>
</dbReference>
<keyword evidence="1" id="KW-0472">Membrane</keyword>
<organism evidence="2 3">
    <name type="scientific">Fraxinus pennsylvanica</name>
    <dbReference type="NCBI Taxonomy" id="56036"/>
    <lineage>
        <taxon>Eukaryota</taxon>
        <taxon>Viridiplantae</taxon>
        <taxon>Streptophyta</taxon>
        <taxon>Embryophyta</taxon>
        <taxon>Tracheophyta</taxon>
        <taxon>Spermatophyta</taxon>
        <taxon>Magnoliopsida</taxon>
        <taxon>eudicotyledons</taxon>
        <taxon>Gunneridae</taxon>
        <taxon>Pentapetalae</taxon>
        <taxon>asterids</taxon>
        <taxon>lamiids</taxon>
        <taxon>Lamiales</taxon>
        <taxon>Oleaceae</taxon>
        <taxon>Oleeae</taxon>
        <taxon>Fraxinus</taxon>
    </lineage>
</organism>
<evidence type="ECO:0000313" key="2">
    <source>
        <dbReference type="EMBL" id="CAI9786803.1"/>
    </source>
</evidence>
<dbReference type="GO" id="GO:0070765">
    <property type="term" value="C:gamma-secretase complex"/>
    <property type="evidence" value="ECO:0007669"/>
    <property type="project" value="TreeGrafter"/>
</dbReference>
<dbReference type="GO" id="GO:0006509">
    <property type="term" value="P:membrane protein ectodomain proteolysis"/>
    <property type="evidence" value="ECO:0007669"/>
    <property type="project" value="TreeGrafter"/>
</dbReference>
<dbReference type="EMBL" id="OU503058">
    <property type="protein sequence ID" value="CAI9786803.1"/>
    <property type="molecule type" value="Genomic_DNA"/>
</dbReference>
<sequence>MMTTLYYHSIAYKYVNSTHFRSILLCGFSSGRILWAKCNGQEPTFDRGKTGISAATWVLLIAIALYDLAAVLLPSGALRLLVELAISRDEDIPALVYEAR</sequence>
<accession>A0AAD2AEM8</accession>
<dbReference type="Proteomes" id="UP000834106">
    <property type="component" value="Chromosome 23"/>
</dbReference>
<proteinExistence type="predicted"/>
<protein>
    <submittedName>
        <fullName evidence="2">Uncharacterized protein</fullName>
    </submittedName>
</protein>
<dbReference type="AlphaFoldDB" id="A0AAD2AEM8"/>
<dbReference type="GO" id="GO:0042500">
    <property type="term" value="F:aspartic endopeptidase activity, intramembrane cleaving"/>
    <property type="evidence" value="ECO:0007669"/>
    <property type="project" value="InterPro"/>
</dbReference>
<name>A0AAD2AEM8_9LAMI</name>
<dbReference type="GO" id="GO:0016485">
    <property type="term" value="P:protein processing"/>
    <property type="evidence" value="ECO:0007669"/>
    <property type="project" value="InterPro"/>
</dbReference>
<dbReference type="PANTHER" id="PTHR10202:SF13">
    <property type="entry name" value="PRESENILIN HOMOLOG"/>
    <property type="match status" value="1"/>
</dbReference>
<evidence type="ECO:0000256" key="1">
    <source>
        <dbReference type="SAM" id="Phobius"/>
    </source>
</evidence>
<dbReference type="Pfam" id="PF01080">
    <property type="entry name" value="Presenilin"/>
    <property type="match status" value="1"/>
</dbReference>
<feature type="transmembrane region" description="Helical" evidence="1">
    <location>
        <begin position="54"/>
        <end position="73"/>
    </location>
</feature>
<keyword evidence="3" id="KW-1185">Reference proteome</keyword>
<dbReference type="InterPro" id="IPR001108">
    <property type="entry name" value="Peptidase_A22A"/>
</dbReference>
<evidence type="ECO:0000313" key="3">
    <source>
        <dbReference type="Proteomes" id="UP000834106"/>
    </source>
</evidence>
<reference evidence="2" key="1">
    <citation type="submission" date="2023-05" db="EMBL/GenBank/DDBJ databases">
        <authorList>
            <person name="Huff M."/>
        </authorList>
    </citation>
    <scope>NUCLEOTIDE SEQUENCE</scope>
</reference>
<keyword evidence="1" id="KW-1133">Transmembrane helix</keyword>